<evidence type="ECO:0000313" key="10">
    <source>
        <dbReference type="Proteomes" id="UP000002357"/>
    </source>
</evidence>
<keyword evidence="4" id="KW-0067">ATP-binding</keyword>
<evidence type="ECO:0000256" key="5">
    <source>
        <dbReference type="ARBA" id="ARBA00032897"/>
    </source>
</evidence>
<evidence type="ECO:0000256" key="2">
    <source>
        <dbReference type="ARBA" id="ARBA00011963"/>
    </source>
</evidence>
<evidence type="ECO:0000256" key="6">
    <source>
        <dbReference type="ARBA" id="ARBA00048178"/>
    </source>
</evidence>
<feature type="domain" description="Zeta toxin" evidence="8">
    <location>
        <begin position="172"/>
        <end position="267"/>
    </location>
</feature>
<reference evidence="9 10" key="1">
    <citation type="journal article" date="2010" name="Genome Biol. Evol.">
        <title>The sequence of a 1.8-mb bacterial linear plasmid reveals a rich evolutionary reservoir of secondary metabolic pathways.</title>
        <authorList>
            <person name="Medema M.H."/>
            <person name="Trefzer A."/>
            <person name="Kovalchuk A."/>
            <person name="van den Berg M."/>
            <person name="Mueller U."/>
            <person name="Heijne W."/>
            <person name="Wu L."/>
            <person name="Alam M.T."/>
            <person name="Ronning C.M."/>
            <person name="Nierman W.C."/>
            <person name="Bovenberg R.A.L."/>
            <person name="Breitling R."/>
            <person name="Takano E."/>
        </authorList>
    </citation>
    <scope>NUCLEOTIDE SEQUENCE [LARGE SCALE GENOMIC DNA]</scope>
    <source>
        <strain evidence="10">ATCC 27064 / DSM 738 / JCM 4710 / NBRC 13307 / NCIMB 12785 / NRRL 3585 / VKM Ac-602</strain>
        <plasmid evidence="9">pSCL4</plasmid>
    </source>
</reference>
<evidence type="ECO:0000256" key="7">
    <source>
        <dbReference type="SAM" id="MobiDB-lite"/>
    </source>
</evidence>
<dbReference type="Pfam" id="PF06414">
    <property type="entry name" value="Zeta_toxin"/>
    <property type="match status" value="1"/>
</dbReference>
<keyword evidence="9" id="KW-0614">Plasmid</keyword>
<name>B5GVZ5_STRCL</name>
<dbReference type="AlphaFoldDB" id="B5GVZ5"/>
<dbReference type="Proteomes" id="UP000002357">
    <property type="component" value="Plasmid pSCL4"/>
</dbReference>
<feature type="compositionally biased region" description="Low complexity" evidence="7">
    <location>
        <begin position="70"/>
        <end position="82"/>
    </location>
</feature>
<evidence type="ECO:0000256" key="1">
    <source>
        <dbReference type="ARBA" id="ARBA00009104"/>
    </source>
</evidence>
<proteinExistence type="inferred from homology"/>
<dbReference type="OrthoDB" id="4516745at2"/>
<evidence type="ECO:0000256" key="3">
    <source>
        <dbReference type="ARBA" id="ARBA00022741"/>
    </source>
</evidence>
<dbReference type="InterPro" id="IPR010488">
    <property type="entry name" value="Zeta_toxin_domain"/>
</dbReference>
<dbReference type="EC" id="2.7.1.176" evidence="2"/>
<feature type="region of interest" description="Disordered" evidence="7">
    <location>
        <begin position="1"/>
        <end position="55"/>
    </location>
</feature>
<dbReference type="GO" id="GO:0016301">
    <property type="term" value="F:kinase activity"/>
    <property type="evidence" value="ECO:0007669"/>
    <property type="project" value="InterPro"/>
</dbReference>
<feature type="region of interest" description="Disordered" evidence="7">
    <location>
        <begin position="70"/>
        <end position="89"/>
    </location>
</feature>
<dbReference type="eggNOG" id="COG0237">
    <property type="taxonomic scope" value="Bacteria"/>
</dbReference>
<evidence type="ECO:0000256" key="4">
    <source>
        <dbReference type="ARBA" id="ARBA00022840"/>
    </source>
</evidence>
<evidence type="ECO:0000313" key="9">
    <source>
        <dbReference type="EMBL" id="EFG03602.2"/>
    </source>
</evidence>
<dbReference type="InterPro" id="IPR027417">
    <property type="entry name" value="P-loop_NTPase"/>
</dbReference>
<keyword evidence="10" id="KW-1185">Reference proteome</keyword>
<dbReference type="EMBL" id="CM000914">
    <property type="protein sequence ID" value="EFG03602.2"/>
    <property type="molecule type" value="Genomic_DNA"/>
</dbReference>
<accession>B5GVZ5</accession>
<gene>
    <name evidence="9" type="ORF">SCLAV_p0111</name>
</gene>
<keyword evidence="3" id="KW-0547">Nucleotide-binding</keyword>
<sequence length="398" mass="41925">MAPPPSGSTVPVRALSGAGVRGGHAGTVPPGAGGRSHYRRASPRRWTPSAADSPEGVMACGACPQIRPVASSAGRSGPAPGSGREEGSVFPAGSVEGVVEGGKQVPLAGSGAVDQVHEVGDGCECAGHRARFAAGDRTGTIVPGDWVAPFEDFGHNLAHYREVGRLDGLGPLADPSGWMASLTEWRRAGYRIEVVALAVPEAVSQLGVLDRCLRLAEDGAARYVSWDSRGACAAALPRALEAVETGGLADRVTVVRRGAGVVYANELDGGGRWRRPVGAAEAVDTEWARPWSAAETGAFRRRLADADRRAHDPRLPADWALAIRRDAERAAALAEPVRRTTQPRRDAPGADYHRLSAEEHRWIFDHLIVPDLLEGITPQESPIAVFFMGNPVRDSSPG</sequence>
<dbReference type="GO" id="GO:0005524">
    <property type="term" value="F:ATP binding"/>
    <property type="evidence" value="ECO:0007669"/>
    <property type="project" value="UniProtKB-KW"/>
</dbReference>
<organism evidence="9 10">
    <name type="scientific">Streptomyces clavuligerus</name>
    <dbReference type="NCBI Taxonomy" id="1901"/>
    <lineage>
        <taxon>Bacteria</taxon>
        <taxon>Bacillati</taxon>
        <taxon>Actinomycetota</taxon>
        <taxon>Actinomycetes</taxon>
        <taxon>Kitasatosporales</taxon>
        <taxon>Streptomycetaceae</taxon>
        <taxon>Streptomyces</taxon>
    </lineage>
</organism>
<comment type="catalytic activity">
    <reaction evidence="6">
        <text>UDP-N-acetyl-alpha-D-glucosamine + ATP = UDP-N-acetyl-alpha-D-glucosamine 3'-phosphate + ADP + H(+)</text>
        <dbReference type="Rhea" id="RHEA:32671"/>
        <dbReference type="ChEBI" id="CHEBI:15378"/>
        <dbReference type="ChEBI" id="CHEBI:30616"/>
        <dbReference type="ChEBI" id="CHEBI:57705"/>
        <dbReference type="ChEBI" id="CHEBI:64353"/>
        <dbReference type="ChEBI" id="CHEBI:456216"/>
        <dbReference type="EC" id="2.7.1.176"/>
    </reaction>
</comment>
<comment type="similarity">
    <text evidence="1">Belongs to the zeta toxin family.</text>
</comment>
<dbReference type="Gene3D" id="3.40.50.300">
    <property type="entry name" value="P-loop containing nucleotide triphosphate hydrolases"/>
    <property type="match status" value="1"/>
</dbReference>
<geneLocation type="plasmid" evidence="9 10">
    <name>pSCL4</name>
</geneLocation>
<protein>
    <recommendedName>
        <fullName evidence="5">UDP-N-acetylglucosamine kinase</fullName>
        <ecNumber evidence="2">2.7.1.176</ecNumber>
    </recommendedName>
    <alternativeName>
        <fullName evidence="5">UDP-N-acetylglucosamine kinase</fullName>
    </alternativeName>
</protein>
<evidence type="ECO:0000259" key="8">
    <source>
        <dbReference type="Pfam" id="PF06414"/>
    </source>
</evidence>